<name>A0A072P8R4_9EURO</name>
<comment type="caution">
    <text evidence="4">The sequence shown here is derived from an EMBL/GenBank/DDBJ whole genome shotgun (WGS) entry which is preliminary data.</text>
</comment>
<evidence type="ECO:0000313" key="4">
    <source>
        <dbReference type="EMBL" id="KEF51970.1"/>
    </source>
</evidence>
<accession>A0A072P8R4</accession>
<dbReference type="PANTHER" id="PTHR44051:SF8">
    <property type="entry name" value="GLUTATHIONE S-TRANSFERASE GSTA"/>
    <property type="match status" value="1"/>
</dbReference>
<evidence type="ECO:0000313" key="5">
    <source>
        <dbReference type="Proteomes" id="UP000027920"/>
    </source>
</evidence>
<dbReference type="HOGENOM" id="CLU_011226_14_0_1"/>
<dbReference type="Pfam" id="PF13417">
    <property type="entry name" value="GST_N_3"/>
    <property type="match status" value="1"/>
</dbReference>
<feature type="domain" description="GST C-terminal" evidence="3">
    <location>
        <begin position="98"/>
        <end position="221"/>
    </location>
</feature>
<dbReference type="PANTHER" id="PTHR44051">
    <property type="entry name" value="GLUTATHIONE S-TRANSFERASE-RELATED"/>
    <property type="match status" value="1"/>
</dbReference>
<gene>
    <name evidence="4" type="ORF">A1O9_11960</name>
</gene>
<evidence type="ECO:0000256" key="1">
    <source>
        <dbReference type="ARBA" id="ARBA00007409"/>
    </source>
</evidence>
<feature type="domain" description="GST N-terminal" evidence="2">
    <location>
        <begin position="5"/>
        <end position="91"/>
    </location>
</feature>
<dbReference type="PROSITE" id="PS50405">
    <property type="entry name" value="GST_CTER"/>
    <property type="match status" value="1"/>
</dbReference>
<dbReference type="InterPro" id="IPR036249">
    <property type="entry name" value="Thioredoxin-like_sf"/>
</dbReference>
<evidence type="ECO:0000259" key="2">
    <source>
        <dbReference type="PROSITE" id="PS50404"/>
    </source>
</evidence>
<dbReference type="Gene3D" id="1.20.1050.10">
    <property type="match status" value="1"/>
</dbReference>
<protein>
    <submittedName>
        <fullName evidence="4">Glutathione S-transferase</fullName>
    </submittedName>
</protein>
<dbReference type="VEuPathDB" id="FungiDB:A1O9_11960"/>
<dbReference type="CDD" id="cd03048">
    <property type="entry name" value="GST_N_Ure2p_like"/>
    <property type="match status" value="1"/>
</dbReference>
<dbReference type="AlphaFoldDB" id="A0A072P8R4"/>
<dbReference type="Pfam" id="PF00043">
    <property type="entry name" value="GST_C"/>
    <property type="match status" value="1"/>
</dbReference>
<dbReference type="EMBL" id="AMGV01000020">
    <property type="protein sequence ID" value="KEF51970.1"/>
    <property type="molecule type" value="Genomic_DNA"/>
</dbReference>
<dbReference type="InterPro" id="IPR036282">
    <property type="entry name" value="Glutathione-S-Trfase_C_sf"/>
</dbReference>
<dbReference type="FunFam" id="3.40.30.10:FF:000172">
    <property type="entry name" value="Glutathione S-transferase GstA"/>
    <property type="match status" value="1"/>
</dbReference>
<dbReference type="SFLD" id="SFLDG01151">
    <property type="entry name" value="Main.2:_Nu-like"/>
    <property type="match status" value="1"/>
</dbReference>
<dbReference type="InterPro" id="IPR010987">
    <property type="entry name" value="Glutathione-S-Trfase_C-like"/>
</dbReference>
<keyword evidence="5" id="KW-1185">Reference proteome</keyword>
<reference evidence="4 5" key="1">
    <citation type="submission" date="2013-03" db="EMBL/GenBank/DDBJ databases">
        <title>The Genome Sequence of Exophiala aquamarina CBS 119918.</title>
        <authorList>
            <consortium name="The Broad Institute Genomics Platform"/>
            <person name="Cuomo C."/>
            <person name="de Hoog S."/>
            <person name="Gorbushina A."/>
            <person name="Walker B."/>
            <person name="Young S.K."/>
            <person name="Zeng Q."/>
            <person name="Gargeya S."/>
            <person name="Fitzgerald M."/>
            <person name="Haas B."/>
            <person name="Abouelleil A."/>
            <person name="Allen A.W."/>
            <person name="Alvarado L."/>
            <person name="Arachchi H.M."/>
            <person name="Berlin A.M."/>
            <person name="Chapman S.B."/>
            <person name="Gainer-Dewar J."/>
            <person name="Goldberg J."/>
            <person name="Griggs A."/>
            <person name="Gujja S."/>
            <person name="Hansen M."/>
            <person name="Howarth C."/>
            <person name="Imamovic A."/>
            <person name="Ireland A."/>
            <person name="Larimer J."/>
            <person name="McCowan C."/>
            <person name="Murphy C."/>
            <person name="Pearson M."/>
            <person name="Poon T.W."/>
            <person name="Priest M."/>
            <person name="Roberts A."/>
            <person name="Saif S."/>
            <person name="Shea T."/>
            <person name="Sisk P."/>
            <person name="Sykes S."/>
            <person name="Wortman J."/>
            <person name="Nusbaum C."/>
            <person name="Birren B."/>
        </authorList>
    </citation>
    <scope>NUCLEOTIDE SEQUENCE [LARGE SCALE GENOMIC DNA]</scope>
    <source>
        <strain evidence="4 5">CBS 119918</strain>
    </source>
</reference>
<organism evidence="4 5">
    <name type="scientific">Exophiala aquamarina CBS 119918</name>
    <dbReference type="NCBI Taxonomy" id="1182545"/>
    <lineage>
        <taxon>Eukaryota</taxon>
        <taxon>Fungi</taxon>
        <taxon>Dikarya</taxon>
        <taxon>Ascomycota</taxon>
        <taxon>Pezizomycotina</taxon>
        <taxon>Eurotiomycetes</taxon>
        <taxon>Chaetothyriomycetidae</taxon>
        <taxon>Chaetothyriales</taxon>
        <taxon>Herpotrichiellaceae</taxon>
        <taxon>Exophiala</taxon>
    </lineage>
</organism>
<dbReference type="InterPro" id="IPR004045">
    <property type="entry name" value="Glutathione_S-Trfase_N"/>
</dbReference>
<dbReference type="RefSeq" id="XP_013254560.1">
    <property type="nucleotide sequence ID" value="XM_013399106.1"/>
</dbReference>
<proteinExistence type="inferred from homology"/>
<dbReference type="Gene3D" id="3.40.30.10">
    <property type="entry name" value="Glutaredoxin"/>
    <property type="match status" value="1"/>
</dbReference>
<evidence type="ECO:0000259" key="3">
    <source>
        <dbReference type="PROSITE" id="PS50405"/>
    </source>
</evidence>
<dbReference type="SFLD" id="SFLDS00019">
    <property type="entry name" value="Glutathione_Transferase_(cytos"/>
    <property type="match status" value="1"/>
</dbReference>
<dbReference type="Proteomes" id="UP000027920">
    <property type="component" value="Unassembled WGS sequence"/>
</dbReference>
<dbReference type="SFLD" id="SFLDG00358">
    <property type="entry name" value="Main_(cytGST)"/>
    <property type="match status" value="1"/>
</dbReference>
<keyword evidence="4" id="KW-0808">Transferase</keyword>
<dbReference type="InterPro" id="IPR040079">
    <property type="entry name" value="Glutathione_S-Trfase"/>
</dbReference>
<comment type="similarity">
    <text evidence="1">Belongs to the GST superfamily.</text>
</comment>
<dbReference type="GeneID" id="25286855"/>
<dbReference type="STRING" id="1182545.A0A072P8R4"/>
<dbReference type="GO" id="GO:0016740">
    <property type="term" value="F:transferase activity"/>
    <property type="evidence" value="ECO:0007669"/>
    <property type="project" value="UniProtKB-KW"/>
</dbReference>
<dbReference type="OrthoDB" id="422574at2759"/>
<dbReference type="PROSITE" id="PS50404">
    <property type="entry name" value="GST_NTER"/>
    <property type="match status" value="1"/>
</dbReference>
<dbReference type="SUPFAM" id="SSF47616">
    <property type="entry name" value="GST C-terminal domain-like"/>
    <property type="match status" value="1"/>
</dbReference>
<dbReference type="InterPro" id="IPR004046">
    <property type="entry name" value="GST_C"/>
</dbReference>
<sequence length="258" mass="29814">MAGLGPSIELYTSQTPNGIKVVATLEELGLPYNLHKIDILKNTQKEPWYSAINPNERIPALTDTFTDGQAIRLFESGAIQKYLVERYDREYNISYPPGTREYHEMNCWLFFLNAGVGPMQGQATHFRLYAPEKLEYPNFRYHNECRRLYRILNSHLQSSVSGYLVGNHCCIADIAHYGWIACSAWSGVDIEEFPKLKQWRERMECRPAIQKARTVPDPWPFQDLPKDDGASARFTKPGRDWFLKVISHDMKSYNGDRS</sequence>
<dbReference type="SUPFAM" id="SSF52833">
    <property type="entry name" value="Thioredoxin-like"/>
    <property type="match status" value="1"/>
</dbReference>